<evidence type="ECO:0000313" key="1">
    <source>
        <dbReference type="EMBL" id="JAH68562.1"/>
    </source>
</evidence>
<accession>A0A0E9URW9</accession>
<reference evidence="1" key="2">
    <citation type="journal article" date="2015" name="Fish Shellfish Immunol.">
        <title>Early steps in the European eel (Anguilla anguilla)-Vibrio vulnificus interaction in the gills: Role of the RtxA13 toxin.</title>
        <authorList>
            <person name="Callol A."/>
            <person name="Pajuelo D."/>
            <person name="Ebbesson L."/>
            <person name="Teles M."/>
            <person name="MacKenzie S."/>
            <person name="Amaro C."/>
        </authorList>
    </citation>
    <scope>NUCLEOTIDE SEQUENCE</scope>
</reference>
<reference evidence="1" key="1">
    <citation type="submission" date="2014-11" db="EMBL/GenBank/DDBJ databases">
        <authorList>
            <person name="Amaro Gonzalez C."/>
        </authorList>
    </citation>
    <scope>NUCLEOTIDE SEQUENCE</scope>
</reference>
<dbReference type="AlphaFoldDB" id="A0A0E9URW9"/>
<organism evidence="1">
    <name type="scientific">Anguilla anguilla</name>
    <name type="common">European freshwater eel</name>
    <name type="synonym">Muraena anguilla</name>
    <dbReference type="NCBI Taxonomy" id="7936"/>
    <lineage>
        <taxon>Eukaryota</taxon>
        <taxon>Metazoa</taxon>
        <taxon>Chordata</taxon>
        <taxon>Craniata</taxon>
        <taxon>Vertebrata</taxon>
        <taxon>Euteleostomi</taxon>
        <taxon>Actinopterygii</taxon>
        <taxon>Neopterygii</taxon>
        <taxon>Teleostei</taxon>
        <taxon>Anguilliformes</taxon>
        <taxon>Anguillidae</taxon>
        <taxon>Anguilla</taxon>
    </lineage>
</organism>
<protein>
    <submittedName>
        <fullName evidence="1">Uncharacterized protein</fullName>
    </submittedName>
</protein>
<name>A0A0E9URW9_ANGAN</name>
<proteinExistence type="predicted"/>
<sequence>MHIGIACTATFRDFSYLVSLK</sequence>
<dbReference type="EMBL" id="GBXM01040015">
    <property type="protein sequence ID" value="JAH68562.1"/>
    <property type="molecule type" value="Transcribed_RNA"/>
</dbReference>